<evidence type="ECO:0000313" key="2">
    <source>
        <dbReference type="EMBL" id="EON70147.1"/>
    </source>
</evidence>
<dbReference type="Proteomes" id="UP000013911">
    <property type="component" value="Unassembled WGS sequence"/>
</dbReference>
<dbReference type="OrthoDB" id="2440066at2"/>
<feature type="domain" description="DUF7852" evidence="1">
    <location>
        <begin position="147"/>
        <end position="386"/>
    </location>
</feature>
<evidence type="ECO:0000259" key="1">
    <source>
        <dbReference type="Pfam" id="PF25250"/>
    </source>
</evidence>
<comment type="caution">
    <text evidence="2">The sequence shown here is derived from an EMBL/GenBank/DDBJ whole genome shotgun (WGS) entry which is preliminary data.</text>
</comment>
<dbReference type="AlphaFoldDB" id="R7Z7M6"/>
<dbReference type="NCBIfam" id="NF045793">
    <property type="entry name" value="BC_2427_fam"/>
    <property type="match status" value="1"/>
</dbReference>
<dbReference type="eggNOG" id="ENOG50335ID">
    <property type="taxonomic scope" value="Bacteria"/>
</dbReference>
<organism evidence="2 3">
    <name type="scientific">Lysinibacillus sphaericus OT4b.31</name>
    <dbReference type="NCBI Taxonomy" id="1285586"/>
    <lineage>
        <taxon>Bacteria</taxon>
        <taxon>Bacillati</taxon>
        <taxon>Bacillota</taxon>
        <taxon>Bacilli</taxon>
        <taxon>Bacillales</taxon>
        <taxon>Bacillaceae</taxon>
        <taxon>Lysinibacillus</taxon>
    </lineage>
</organism>
<sequence>MKTPWINYEKMKEVSFKQIHYTEWTYQTELTNKKDHASQLGSTREILNSKKEDETSFTEEPDFAAHLDSNREVLIPSETNIEEEIVHHIDTEEADETNPVEELGFAAQLSSNRKFVSPSESDVENNMIDTDEMEKNNSAGRVNACHGSVCTITKKSPISTHVEIDDFLHAPICGEIVQNTFEFLDLNNHLIPQFETKLFNTTKVYPEHPDCRLVRSKINEIIFLMRTDTYDKNSQKNNPSQSVVVPLHNTQSIKKEEINNHSYPYDDFMHIRVPVVVGEYKIEICLEENIVFEKGIVEVKDISNEVVLTNCKFVANQFSQSLGNGTCTALKGNLFIEGYIHQNIEYTAFHTRNAVPAQNESLIHSNQLCQNVVLELIIHILQVQPILISYDSQGSRG</sequence>
<dbReference type="InterPro" id="IPR057174">
    <property type="entry name" value="DUF7852"/>
</dbReference>
<proteinExistence type="predicted"/>
<dbReference type="EMBL" id="AQPX01000067">
    <property type="protein sequence ID" value="EON70147.1"/>
    <property type="molecule type" value="Genomic_DNA"/>
</dbReference>
<protein>
    <recommendedName>
        <fullName evidence="1">DUF7852 domain-containing protein</fullName>
    </recommendedName>
</protein>
<reference evidence="2 3" key="1">
    <citation type="submission" date="2013-04" db="EMBL/GenBank/DDBJ databases">
        <title>Draft genome of the heavy metal tolerant bacterium Lysinibacillus sphaericus strain OT4b.31.</title>
        <authorList>
            <person name="Pena-Montenegro T.D."/>
            <person name="Dussan J."/>
        </authorList>
    </citation>
    <scope>NUCLEOTIDE SEQUENCE [LARGE SCALE GENOMIC DNA]</scope>
    <source>
        <strain evidence="2 3">OT4b.31</strain>
    </source>
</reference>
<dbReference type="Pfam" id="PF25250">
    <property type="entry name" value="DUF7852"/>
    <property type="match status" value="1"/>
</dbReference>
<dbReference type="PATRIC" id="fig|1285586.5.peg.4780"/>
<accession>R7Z7M6</accession>
<name>R7Z7M6_LYSSH</name>
<evidence type="ECO:0000313" key="3">
    <source>
        <dbReference type="Proteomes" id="UP000013911"/>
    </source>
</evidence>
<dbReference type="HOGENOM" id="CLU_694084_0_0_9"/>
<gene>
    <name evidence="2" type="ORF">H131_22942</name>
</gene>
<dbReference type="RefSeq" id="WP_010861476.1">
    <property type="nucleotide sequence ID" value="NZ_KB933442.1"/>
</dbReference>